<reference evidence="3 4" key="1">
    <citation type="journal article" date="2023" name="Life. Sci Alliance">
        <title>Evolutionary insights into 3D genome organization and epigenetic landscape of Vigna mungo.</title>
        <authorList>
            <person name="Junaid A."/>
            <person name="Singh B."/>
            <person name="Bhatia S."/>
        </authorList>
    </citation>
    <scope>NUCLEOTIDE SEQUENCE [LARGE SCALE GENOMIC DNA]</scope>
    <source>
        <strain evidence="3">Urdbean</strain>
    </source>
</reference>
<evidence type="ECO:0000256" key="1">
    <source>
        <dbReference type="SAM" id="MobiDB-lite"/>
    </source>
</evidence>
<feature type="compositionally biased region" description="Basic and acidic residues" evidence="1">
    <location>
        <begin position="839"/>
        <end position="852"/>
    </location>
</feature>
<gene>
    <name evidence="3" type="ORF">V8G54_002178</name>
</gene>
<evidence type="ECO:0000313" key="4">
    <source>
        <dbReference type="Proteomes" id="UP001374535"/>
    </source>
</evidence>
<dbReference type="GO" id="GO:0003676">
    <property type="term" value="F:nucleic acid binding"/>
    <property type="evidence" value="ECO:0007669"/>
    <property type="project" value="InterPro"/>
</dbReference>
<evidence type="ECO:0000313" key="3">
    <source>
        <dbReference type="EMBL" id="WVZ23634.1"/>
    </source>
</evidence>
<accession>A0AAQ3S8V9</accession>
<proteinExistence type="predicted"/>
<dbReference type="InterPro" id="IPR001584">
    <property type="entry name" value="Integrase_cat-core"/>
</dbReference>
<dbReference type="PANTHER" id="PTHR48475">
    <property type="entry name" value="RIBONUCLEASE H"/>
    <property type="match status" value="1"/>
</dbReference>
<feature type="compositionally biased region" description="Polar residues" evidence="1">
    <location>
        <begin position="827"/>
        <end position="838"/>
    </location>
</feature>
<dbReference type="AlphaFoldDB" id="A0AAQ3S8V9"/>
<name>A0AAQ3S8V9_VIGMU</name>
<dbReference type="InterPro" id="IPR012337">
    <property type="entry name" value="RNaseH-like_sf"/>
</dbReference>
<sequence>MLCFSTSDTFAAWDDSDGSDGDLVESDLAEGGCCSVWDFDESMMTRVEPVVAKKGVGCSNRELRIVVDGGVMVKVLEWCALCRGWMKKSQRGTDEDTGLEARNKGVMRRRRKGIMEWVIGAEQGIGGCEKMARFGDNIALCVFLVRVQIAKAMVMLMETKTRVIEQAVGSFKFKMTRLGEIRTTISRYRIRIEQYRASSKNITHKAVIFEGTRCLPLGALLILTSFLLPVMVPSLLSVQVNEYASPTNMCSPQNGRWLLPENGRRLKMEAKKSTLPLPAYVPYIHPDHDPAVLRVRNASAPSFATLVEQSFIFKFKVSNNQAKYEALLAEMELARDLGANSLEWQMRGNFQIKDDQLLRYYHKAKQLKASFVTFELKHVPRTENTRADILSKLPNGKEKGNLSSVVRQVLTEPKVLYFSVDCISGQRSWKDEVIQLIRRQEEGGSLNTEDSKKIVRYCLVEEDLYRRGYTTPLLKCSAEDEADYAHWRAASTSKNHKGRIFLADLGKGLLARNMETFSMARLLNYIISFLLGRLPNKEWILSQMKFLLVAVDYFTKWVEAEPLAKITAPQVQKFIWRIICRFGLPRAIVTDNDRQFIDKKLVAFYKELGITPVTSSVEHPQTNGQAEAMNKIIIQELKKRLGEAKGAWGYQCSPHGSTGESPFNLTYGTDEMLPVRVRATGLRRQLFDSVANDEQLRGNLDVLQERREVAVVRSEAKKRLIARRFNAKVRPRHFVKGDLVWRKAAEARKEATHGKLATNWEGPFRPFEGKSEKLLQKSPLNAGSQKNDSYFKLFGGNQKNYSCHSGGSKKNDFRNPRSMQEEVRKMSPTSSRSGGNQKNDFRNPHSSQEVRKMTPASSRSGEEVQKMTPASSRSGEVRKMTSEILAQRKRFTEREGAGFVTPIGLVGEEVPSPAFPKFFFRTIMRKNDWCFSIPPKNSFGVVGRSG</sequence>
<dbReference type="Gene3D" id="3.30.420.10">
    <property type="entry name" value="Ribonuclease H-like superfamily/Ribonuclease H"/>
    <property type="match status" value="2"/>
</dbReference>
<dbReference type="PROSITE" id="PS50994">
    <property type="entry name" value="INTEGRASE"/>
    <property type="match status" value="1"/>
</dbReference>
<dbReference type="EMBL" id="CP144700">
    <property type="protein sequence ID" value="WVZ23634.1"/>
    <property type="molecule type" value="Genomic_DNA"/>
</dbReference>
<keyword evidence="4" id="KW-1185">Reference proteome</keyword>
<evidence type="ECO:0000259" key="2">
    <source>
        <dbReference type="PROSITE" id="PS50994"/>
    </source>
</evidence>
<dbReference type="Proteomes" id="UP001374535">
    <property type="component" value="Chromosome 1"/>
</dbReference>
<feature type="domain" description="Integrase catalytic" evidence="2">
    <location>
        <begin position="517"/>
        <end position="641"/>
    </location>
</feature>
<feature type="region of interest" description="Disordered" evidence="1">
    <location>
        <begin position="801"/>
        <end position="880"/>
    </location>
</feature>
<feature type="compositionally biased region" description="Basic and acidic residues" evidence="1">
    <location>
        <begin position="809"/>
        <end position="825"/>
    </location>
</feature>
<protein>
    <recommendedName>
        <fullName evidence="2">Integrase catalytic domain-containing protein</fullName>
    </recommendedName>
</protein>
<dbReference type="InterPro" id="IPR036397">
    <property type="entry name" value="RNaseH_sf"/>
</dbReference>
<dbReference type="Pfam" id="PF13456">
    <property type="entry name" value="RVT_3"/>
    <property type="match status" value="1"/>
</dbReference>
<dbReference type="Pfam" id="PF00665">
    <property type="entry name" value="rve"/>
    <property type="match status" value="1"/>
</dbReference>
<organism evidence="3 4">
    <name type="scientific">Vigna mungo</name>
    <name type="common">Black gram</name>
    <name type="synonym">Phaseolus mungo</name>
    <dbReference type="NCBI Taxonomy" id="3915"/>
    <lineage>
        <taxon>Eukaryota</taxon>
        <taxon>Viridiplantae</taxon>
        <taxon>Streptophyta</taxon>
        <taxon>Embryophyta</taxon>
        <taxon>Tracheophyta</taxon>
        <taxon>Spermatophyta</taxon>
        <taxon>Magnoliopsida</taxon>
        <taxon>eudicotyledons</taxon>
        <taxon>Gunneridae</taxon>
        <taxon>Pentapetalae</taxon>
        <taxon>rosids</taxon>
        <taxon>fabids</taxon>
        <taxon>Fabales</taxon>
        <taxon>Fabaceae</taxon>
        <taxon>Papilionoideae</taxon>
        <taxon>50 kb inversion clade</taxon>
        <taxon>NPAAA clade</taxon>
        <taxon>indigoferoid/millettioid clade</taxon>
        <taxon>Phaseoleae</taxon>
        <taxon>Vigna</taxon>
    </lineage>
</organism>
<dbReference type="InterPro" id="IPR002156">
    <property type="entry name" value="RNaseH_domain"/>
</dbReference>
<dbReference type="PANTHER" id="PTHR48475:SF2">
    <property type="entry name" value="RIBONUCLEASE H"/>
    <property type="match status" value="1"/>
</dbReference>
<dbReference type="GO" id="GO:0015074">
    <property type="term" value="P:DNA integration"/>
    <property type="evidence" value="ECO:0007669"/>
    <property type="project" value="InterPro"/>
</dbReference>
<dbReference type="SUPFAM" id="SSF53098">
    <property type="entry name" value="Ribonuclease H-like"/>
    <property type="match status" value="1"/>
</dbReference>
<dbReference type="GO" id="GO:0004523">
    <property type="term" value="F:RNA-DNA hybrid ribonuclease activity"/>
    <property type="evidence" value="ECO:0007669"/>
    <property type="project" value="InterPro"/>
</dbReference>